<dbReference type="Pfam" id="PF12679">
    <property type="entry name" value="ABC2_membrane_2"/>
    <property type="match status" value="1"/>
</dbReference>
<dbReference type="GO" id="GO:0005886">
    <property type="term" value="C:plasma membrane"/>
    <property type="evidence" value="ECO:0007669"/>
    <property type="project" value="UniProtKB-SubCell"/>
</dbReference>
<feature type="transmembrane region" description="Helical" evidence="1">
    <location>
        <begin position="288"/>
        <end position="310"/>
    </location>
</feature>
<proteinExistence type="predicted"/>
<comment type="caution">
    <text evidence="2">The sequence shown here is derived from an EMBL/GenBank/DDBJ whole genome shotgun (WGS) entry which is preliminary data.</text>
</comment>
<keyword evidence="1" id="KW-0812">Transmembrane</keyword>
<organism evidence="2 3">
    <name type="scientific">Natronobacillus azotifigens</name>
    <dbReference type="NCBI Taxonomy" id="472978"/>
    <lineage>
        <taxon>Bacteria</taxon>
        <taxon>Bacillati</taxon>
        <taxon>Bacillota</taxon>
        <taxon>Bacilli</taxon>
        <taxon>Bacillales</taxon>
        <taxon>Bacillaceae</taxon>
        <taxon>Natronobacillus</taxon>
    </lineage>
</organism>
<feature type="transmembrane region" description="Helical" evidence="1">
    <location>
        <begin position="211"/>
        <end position="232"/>
    </location>
</feature>
<evidence type="ECO:0000313" key="3">
    <source>
        <dbReference type="Proteomes" id="UP001084197"/>
    </source>
</evidence>
<feature type="transmembrane region" description="Helical" evidence="1">
    <location>
        <begin position="158"/>
        <end position="181"/>
    </location>
</feature>
<accession>A0A9J6R7N9</accession>
<evidence type="ECO:0000256" key="1">
    <source>
        <dbReference type="SAM" id="Phobius"/>
    </source>
</evidence>
<dbReference type="EMBL" id="JAPRAT010000001">
    <property type="protein sequence ID" value="MCZ0701637.1"/>
    <property type="molecule type" value="Genomic_DNA"/>
</dbReference>
<feature type="transmembrane region" description="Helical" evidence="1">
    <location>
        <begin position="111"/>
        <end position="137"/>
    </location>
</feature>
<dbReference type="RefSeq" id="WP_268778407.1">
    <property type="nucleotide sequence ID" value="NZ_JAPRAT010000001.1"/>
</dbReference>
<keyword evidence="3" id="KW-1185">Reference proteome</keyword>
<gene>
    <name evidence="2" type="ORF">OWO01_00240</name>
</gene>
<dbReference type="Proteomes" id="UP001084197">
    <property type="component" value="Unassembled WGS sequence"/>
</dbReference>
<keyword evidence="1" id="KW-0472">Membrane</keyword>
<feature type="transmembrane region" description="Helical" evidence="1">
    <location>
        <begin position="20"/>
        <end position="39"/>
    </location>
</feature>
<name>A0A9J6R7N9_9BACI</name>
<protein>
    <submittedName>
        <fullName evidence="2">ABC transporter permease</fullName>
    </submittedName>
</protein>
<keyword evidence="1" id="KW-1133">Transmembrane helix</keyword>
<dbReference type="PANTHER" id="PTHR37305">
    <property type="entry name" value="INTEGRAL MEMBRANE PROTEIN-RELATED"/>
    <property type="match status" value="1"/>
</dbReference>
<dbReference type="AlphaFoldDB" id="A0A9J6R7N9"/>
<feature type="transmembrane region" description="Helical" evidence="1">
    <location>
        <begin position="237"/>
        <end position="257"/>
    </location>
</feature>
<sequence>MFRLIQNEWGKIFRKKATFIMIGFLIIAVIGFGGILKYLEPEQEQVEHPTDWQAELQAQIDFDQEQLGMYSNARMDMVYKRNIAINTYRIEQNLPPNPEVHVWAFVEEVKFLLSFAGLFTIIVAAGIVSSEFSSGTIKLLLIRPISRVKILLSKYTTSLLFGLFLIGIIYFVASVIGFILFGSPSSEAVHLAYRNGTVVEQSMPIQLISDYLLNSINLLMVATMAFMISAVFRSNSFALAIALFLYLMGGNITMLVASRFDWAQYILFANTDLTVYTDGVPPVEGMTLAFSIGILLIYFLFFHFLAFGVFQKRDVVA</sequence>
<dbReference type="PANTHER" id="PTHR37305:SF1">
    <property type="entry name" value="MEMBRANE PROTEIN"/>
    <property type="match status" value="1"/>
</dbReference>
<evidence type="ECO:0000313" key="2">
    <source>
        <dbReference type="EMBL" id="MCZ0701637.1"/>
    </source>
</evidence>
<dbReference type="GO" id="GO:0140359">
    <property type="term" value="F:ABC-type transporter activity"/>
    <property type="evidence" value="ECO:0007669"/>
    <property type="project" value="InterPro"/>
</dbReference>
<reference evidence="2" key="1">
    <citation type="submission" date="2022-11" db="EMBL/GenBank/DDBJ databases">
        <title>WGS of Natronobacillus azotifigens 24KS-1, an anaerobic diazotrophic haloalkaliphile from soda-rich habitats.</title>
        <authorList>
            <person name="Sorokin D.Y."/>
            <person name="Merkel A.Y."/>
        </authorList>
    </citation>
    <scope>NUCLEOTIDE SEQUENCE</scope>
    <source>
        <strain evidence="2">24KS-1</strain>
    </source>
</reference>